<dbReference type="AlphaFoldDB" id="M7BFQ1"/>
<reference evidence="2" key="1">
    <citation type="journal article" date="2013" name="Nat. Genet.">
        <title>The draft genomes of soft-shell turtle and green sea turtle yield insights into the development and evolution of the turtle-specific body plan.</title>
        <authorList>
            <person name="Wang Z."/>
            <person name="Pascual-Anaya J."/>
            <person name="Zadissa A."/>
            <person name="Li W."/>
            <person name="Niimura Y."/>
            <person name="Huang Z."/>
            <person name="Li C."/>
            <person name="White S."/>
            <person name="Xiong Z."/>
            <person name="Fang D."/>
            <person name="Wang B."/>
            <person name="Ming Y."/>
            <person name="Chen Y."/>
            <person name="Zheng Y."/>
            <person name="Kuraku S."/>
            <person name="Pignatelli M."/>
            <person name="Herrero J."/>
            <person name="Beal K."/>
            <person name="Nozawa M."/>
            <person name="Li Q."/>
            <person name="Wang J."/>
            <person name="Zhang H."/>
            <person name="Yu L."/>
            <person name="Shigenobu S."/>
            <person name="Wang J."/>
            <person name="Liu J."/>
            <person name="Flicek P."/>
            <person name="Searle S."/>
            <person name="Wang J."/>
            <person name="Kuratani S."/>
            <person name="Yin Y."/>
            <person name="Aken B."/>
            <person name="Zhang G."/>
            <person name="Irie N."/>
        </authorList>
    </citation>
    <scope>NUCLEOTIDE SEQUENCE [LARGE SCALE GENOMIC DNA]</scope>
</reference>
<accession>M7BFQ1</accession>
<organism evidence="1 2">
    <name type="scientific">Chelonia mydas</name>
    <name type="common">Green sea-turtle</name>
    <name type="synonym">Chelonia agassizi</name>
    <dbReference type="NCBI Taxonomy" id="8469"/>
    <lineage>
        <taxon>Eukaryota</taxon>
        <taxon>Metazoa</taxon>
        <taxon>Chordata</taxon>
        <taxon>Craniata</taxon>
        <taxon>Vertebrata</taxon>
        <taxon>Euteleostomi</taxon>
        <taxon>Archelosauria</taxon>
        <taxon>Testudinata</taxon>
        <taxon>Testudines</taxon>
        <taxon>Cryptodira</taxon>
        <taxon>Durocryptodira</taxon>
        <taxon>Americhelydia</taxon>
        <taxon>Chelonioidea</taxon>
        <taxon>Cheloniidae</taxon>
        <taxon>Chelonia</taxon>
    </lineage>
</organism>
<keyword evidence="2" id="KW-1185">Reference proteome</keyword>
<protein>
    <submittedName>
        <fullName evidence="1">Uncharacterized protein</fullName>
    </submittedName>
</protein>
<proteinExistence type="predicted"/>
<evidence type="ECO:0000313" key="2">
    <source>
        <dbReference type="Proteomes" id="UP000031443"/>
    </source>
</evidence>
<gene>
    <name evidence="1" type="ORF">UY3_08405</name>
</gene>
<sequence length="177" mass="19968">MLQSSCSTVVLQYRHHLYQLKGYFYQAMSTLRKYLDVTEVNFWEQIVQSRVHAFKLSTLIQLCASTVPWQALTFQAVHCGKLSHCSCSPHCPLEFWAEFPMPDGAKNLSRVVMGKCHQSTLPPSVKATADNHFVPFSLDCPSRCHSTASMEPVQLATAVMTIANTLRIIVQFMQNIS</sequence>
<dbReference type="Proteomes" id="UP000031443">
    <property type="component" value="Unassembled WGS sequence"/>
</dbReference>
<dbReference type="EMBL" id="KB532134">
    <property type="protein sequence ID" value="EMP34430.1"/>
    <property type="molecule type" value="Genomic_DNA"/>
</dbReference>
<name>M7BFQ1_CHEMY</name>
<evidence type="ECO:0000313" key="1">
    <source>
        <dbReference type="EMBL" id="EMP34430.1"/>
    </source>
</evidence>